<dbReference type="Proteomes" id="UP000290013">
    <property type="component" value="Chromosome"/>
</dbReference>
<dbReference type="KEGG" id="ctai:NCTC12078_00473"/>
<name>A0A4U8W8B6_9FLAO</name>
<proteinExistence type="predicted"/>
<keyword evidence="1" id="KW-0732">Signal</keyword>
<evidence type="ECO:0000313" key="2">
    <source>
        <dbReference type="EMBL" id="VFB02497.1"/>
    </source>
</evidence>
<dbReference type="EMBL" id="LR215974">
    <property type="protein sequence ID" value="VFB02497.1"/>
    <property type="molecule type" value="Genomic_DNA"/>
</dbReference>
<feature type="chain" id="PRO_5020866412" description="TonB-dependent Receptor Plug Domain" evidence="1">
    <location>
        <begin position="24"/>
        <end position="804"/>
    </location>
</feature>
<reference evidence="2 3" key="1">
    <citation type="submission" date="2019-02" db="EMBL/GenBank/DDBJ databases">
        <authorList>
            <consortium name="Pathogen Informatics"/>
        </authorList>
    </citation>
    <scope>NUCLEOTIDE SEQUENCE [LARGE SCALE GENOMIC DNA]</scope>
    <source>
        <strain evidence="2 3">3012STDY6944375</strain>
    </source>
</reference>
<dbReference type="AlphaFoldDB" id="A0A4U8W8B6"/>
<evidence type="ECO:0000313" key="3">
    <source>
        <dbReference type="Proteomes" id="UP000290013"/>
    </source>
</evidence>
<evidence type="ECO:0000256" key="1">
    <source>
        <dbReference type="SAM" id="SignalP"/>
    </source>
</evidence>
<gene>
    <name evidence="2" type="ORF">NCTC12078_00473</name>
</gene>
<protein>
    <recommendedName>
        <fullName evidence="4">TonB-dependent Receptor Plug Domain</fullName>
    </recommendedName>
</protein>
<evidence type="ECO:0008006" key="4">
    <source>
        <dbReference type="Google" id="ProtNLM"/>
    </source>
</evidence>
<accession>A0A4U8W8B6</accession>
<sequence length="804" mass="92989">MNFSISRKISVGILMATANFCFAQDKAEAALKKFEENYPQEKIHLLLSKNSFVAGENLWFTSFVFEGYSPSTISTNIFIELYDQNKKLISKKLYPLIKGKGSGSITLPEDLKEDVYYLRAYTTWMGNFSDEFNEIQPILVYNPSSPERLVKDTISPWTAEVFPEGGTFIDGIQTKFAVRLKSRGETPSEWEGYVTESSNPEKKIVSFKGFDQNVGSFSFIPQFQKKYLLTIVDGKGSNKIINLPKVLDKGIHFEVQNINNTVRFKLKSKNIDKQYKYKILGSINNKLIFEAEIDSSPNKVYELPKNNSIHGVLYFTVLDQNNNVVAKRLCFVDKDKTLQREINFGKILLDFNSKAENKLEIQEISKLSNYTIKVVDAESDNSNQTYDLLSSIYLTGDFKSKLYQPNQYFDHRKNPDALDAILISEQWKRFEWNSIINGIYPIISKKPSTYLSYKGRFLNNGKPASNEEINLLFKEADERLKFEVIKTDINGFFNLDRLFFEDKMQLSYQLNKSKISEKKLQLFIQPENLFLPLRSNLPESCYTLKTRDKNEKNPKFIEEAITSYQLNKYLGEKFKEIEEVKIKSKRVNLTDKMNRELSSTLFKGHNEIVFDFVNDNNLISHSGNILDWLKGRTPGVDYILGGSDPQIRYRGSRIPLFIDEFQVQVDQINNLSPSDIAMIKFIRSDFRGVNGGAVGAIAIYTRRADMISNSNDKKSLIRDDIYITGYNKEVPFINNIYEDERLRNIAQDKRDVLYWNPYVESKPSEPTVIQWYNNDDAKKFKVIIIGFDENNDLLYYNKVLDQSK</sequence>
<feature type="signal peptide" evidence="1">
    <location>
        <begin position="1"/>
        <end position="23"/>
    </location>
</feature>
<dbReference type="RefSeq" id="WP_130913326.1">
    <property type="nucleotide sequence ID" value="NZ_LR215974.1"/>
</dbReference>
<organism evidence="2 3">
    <name type="scientific">Chryseobacterium taihuense</name>
    <dbReference type="NCBI Taxonomy" id="1141221"/>
    <lineage>
        <taxon>Bacteria</taxon>
        <taxon>Pseudomonadati</taxon>
        <taxon>Bacteroidota</taxon>
        <taxon>Flavobacteriia</taxon>
        <taxon>Flavobacteriales</taxon>
        <taxon>Weeksellaceae</taxon>
        <taxon>Chryseobacterium group</taxon>
        <taxon>Chryseobacterium</taxon>
    </lineage>
</organism>